<dbReference type="InterPro" id="IPR011042">
    <property type="entry name" value="6-blade_b-propeller_TolB-like"/>
</dbReference>
<dbReference type="Gene3D" id="2.120.10.30">
    <property type="entry name" value="TolB, C-terminal domain"/>
    <property type="match status" value="1"/>
</dbReference>
<evidence type="ECO:0000313" key="2">
    <source>
        <dbReference type="Proteomes" id="UP000537126"/>
    </source>
</evidence>
<evidence type="ECO:0008006" key="3">
    <source>
        <dbReference type="Google" id="ProtNLM"/>
    </source>
</evidence>
<organism evidence="1 2">
    <name type="scientific">Thermonema lapsum</name>
    <dbReference type="NCBI Taxonomy" id="28195"/>
    <lineage>
        <taxon>Bacteria</taxon>
        <taxon>Pseudomonadati</taxon>
        <taxon>Bacteroidota</taxon>
        <taxon>Cytophagia</taxon>
        <taxon>Cytophagales</taxon>
        <taxon>Thermonemataceae</taxon>
        <taxon>Thermonema</taxon>
    </lineage>
</organism>
<accession>A0A846MML4</accession>
<dbReference type="EMBL" id="JAASRN010000001">
    <property type="protein sequence ID" value="NIK72709.1"/>
    <property type="molecule type" value="Genomic_DNA"/>
</dbReference>
<dbReference type="RefSeq" id="WP_166918021.1">
    <property type="nucleotide sequence ID" value="NZ_JAASRN010000001.1"/>
</dbReference>
<dbReference type="AlphaFoldDB" id="A0A846MML4"/>
<keyword evidence="2" id="KW-1185">Reference proteome</keyword>
<gene>
    <name evidence="1" type="ORF">FHS56_000195</name>
</gene>
<dbReference type="Proteomes" id="UP000537126">
    <property type="component" value="Unassembled WGS sequence"/>
</dbReference>
<protein>
    <recommendedName>
        <fullName evidence="3">WD40-like Beta Propeller Repeat</fullName>
    </recommendedName>
</protein>
<sequence length="452" mass="50364">MKRLSSACSLSLFLLLCVTFYGMAQKPARILSHPQHVRIERLYRLNSPFRETNPSITPDGRYLYFMSTRGGKPWSEARRRPDGSYEYDGDIYYSLKENGTWSAPVCLPPPINTWNGEDEPVVTPDGNSVYFQSWEGWEIKKGPYQMAQIINGKWINPVGLGDGITKYFLDQAAMGRELATDGMTVSPDGNLFIVATGPYYGNMDLYYSRRDARGKWSYLRKLPISTPGNDRHPFIAGDGKTLFFSSDGYGGFGGLDIFKVVMYSEEQFGEVVNIGSPFNTAGDDECFIITADGTEAYFTRNGDLFYANVEKANPALKPQPTVLLAGKLIDAHTQAAIEGSVVVTNAKGEVLAQGRSTNKGEFSLVINDLSGSYFVKGTATNYQPNSIRIEVGAIKSTVRLNAIVPLTSKARLAQIEEERRRIEEEERLRIWKMYEEAQAAVTTGIMALERIN</sequence>
<proteinExistence type="predicted"/>
<reference evidence="1 2" key="1">
    <citation type="submission" date="2020-03" db="EMBL/GenBank/DDBJ databases">
        <title>Genomic Encyclopedia of Type Strains, Phase IV (KMG-IV): sequencing the most valuable type-strain genomes for metagenomic binning, comparative biology and taxonomic classification.</title>
        <authorList>
            <person name="Goeker M."/>
        </authorList>
    </citation>
    <scope>NUCLEOTIDE SEQUENCE [LARGE SCALE GENOMIC DNA]</scope>
    <source>
        <strain evidence="1 2">DSM 5718</strain>
    </source>
</reference>
<evidence type="ECO:0000313" key="1">
    <source>
        <dbReference type="EMBL" id="NIK72709.1"/>
    </source>
</evidence>
<dbReference type="SUPFAM" id="SSF82171">
    <property type="entry name" value="DPP6 N-terminal domain-like"/>
    <property type="match status" value="1"/>
</dbReference>
<name>A0A846MML4_9BACT</name>
<comment type="caution">
    <text evidence="1">The sequence shown here is derived from an EMBL/GenBank/DDBJ whole genome shotgun (WGS) entry which is preliminary data.</text>
</comment>
<dbReference type="InterPro" id="IPR011659">
    <property type="entry name" value="WD40"/>
</dbReference>
<dbReference type="Pfam" id="PF07676">
    <property type="entry name" value="PD40"/>
    <property type="match status" value="4"/>
</dbReference>